<dbReference type="GO" id="GO:0046872">
    <property type="term" value="F:metal ion binding"/>
    <property type="evidence" value="ECO:0007669"/>
    <property type="project" value="UniProtKB-KW"/>
</dbReference>
<dbReference type="EMBL" id="WNYA01000009">
    <property type="protein sequence ID" value="KAG8555801.1"/>
    <property type="molecule type" value="Genomic_DNA"/>
</dbReference>
<dbReference type="GO" id="GO:0005229">
    <property type="term" value="F:intracellularly calcium-gated chloride channel activity"/>
    <property type="evidence" value="ECO:0007669"/>
    <property type="project" value="InterPro"/>
</dbReference>
<comment type="caution">
    <text evidence="12">The sequence shown here is derived from an EMBL/GenBank/DDBJ whole genome shotgun (WGS) entry which is preliminary data.</text>
</comment>
<protein>
    <recommendedName>
        <fullName evidence="11">VWFA domain-containing protein</fullName>
    </recommendedName>
</protein>
<evidence type="ECO:0000256" key="6">
    <source>
        <dbReference type="ARBA" id="ARBA00022801"/>
    </source>
</evidence>
<evidence type="ECO:0000256" key="1">
    <source>
        <dbReference type="ARBA" id="ARBA00006398"/>
    </source>
</evidence>
<evidence type="ECO:0000313" key="13">
    <source>
        <dbReference type="Proteomes" id="UP000824782"/>
    </source>
</evidence>
<dbReference type="Pfam" id="PF08434">
    <property type="entry name" value="CLCA"/>
    <property type="match status" value="2"/>
</dbReference>
<dbReference type="NCBIfam" id="NF041940">
    <property type="entry name" value="choice_anch_X"/>
    <property type="match status" value="1"/>
</dbReference>
<keyword evidence="3" id="KW-0645">Protease</keyword>
<evidence type="ECO:0000313" key="12">
    <source>
        <dbReference type="EMBL" id="KAG8555801.1"/>
    </source>
</evidence>
<sequence length="822" mass="90373">MVNNEATHYLFNATQKRIYIRSAKILLPMTWFKGNYTKRKTETYEKADIIVANPYLKYGDDPYTLQYGNCGEPARYIHFTPNFFLDDTVISVYGPRGRVFVHEWAHLRWGVYDEYNVDKPYYVSTNLNVEATRKFLASCLYDPNNGLYEEDCMFLPEKNQYVKQSIMYLQALPSVSEFCNSSNHNIEAPTLQNRMCNSRSTWDVIRSSTDINSTQPLENITVPVPFISVIQFKDRVVTLVLDVSGTAEIFVMQIIEDGSYLGIVTFSTSATVRSQLLQIRSDEDRENLKALLPKTATGGTNICVGILAGIQVNKAFDNSSQGTDIVLLSDGEDNYDPTLCFPDIYKSGVVINFINLGPDWVKSLKTVIEETGGSQYSASERLDANDLIDAFTGISSGNGNISQQSIQLESTASVLKSKECLNGSVFIDQTVGNDTFFVVTWQSSQPDILLKDPRGKVYTKTNFTSDTTSKSCRLAIPGTAEFGQWDYSLCNAIVSSQSLGVIVSSKAADVNVPPVTVNAHMNTATNSYPNPMIVYAAVNQGLLPVKGAKVTAIIQPASGKEEILELLDNGAGADIVRNDGVYSRYFTAFKTNGRYNLKVRVEGVKGKSRLAVRRSRAFYTPGYVDNGKVTLNSPRSEHGDENLNLGEFSRIASGGAFDVSNIPPNIPQDIYKPDKITDLYGDIKNGEITLSWTATGDDLDQGNATSYDLRMSTSPKELRDNFYGSVFINVSTLTPLPAGSTETFTFTPENVVIKNGTILYFALVASDKMSQKSDISNIAQAALFIPPPPAPTTAPRPTSSKIDVTAVTGIVCAAAVFALLFV</sequence>
<dbReference type="InterPro" id="IPR004727">
    <property type="entry name" value="CLCA_chordata"/>
</dbReference>
<dbReference type="CDD" id="cd00198">
    <property type="entry name" value="vWFA"/>
    <property type="match status" value="1"/>
</dbReference>
<dbReference type="AlphaFoldDB" id="A0AAV7A9V6"/>
<gene>
    <name evidence="12" type="ORF">GDO81_017820</name>
</gene>
<evidence type="ECO:0000256" key="9">
    <source>
        <dbReference type="ARBA" id="ARBA00023180"/>
    </source>
</evidence>
<keyword evidence="5" id="KW-0732">Signal</keyword>
<dbReference type="InterPro" id="IPR013642">
    <property type="entry name" value="CLCA_N"/>
</dbReference>
<keyword evidence="8" id="KW-0482">Metalloprotease</keyword>
<dbReference type="NCBIfam" id="TIGR00868">
    <property type="entry name" value="hCaCC"/>
    <property type="match status" value="1"/>
</dbReference>
<dbReference type="SMART" id="SM00327">
    <property type="entry name" value="VWA"/>
    <property type="match status" value="1"/>
</dbReference>
<evidence type="ECO:0000256" key="7">
    <source>
        <dbReference type="ARBA" id="ARBA00022833"/>
    </source>
</evidence>
<dbReference type="PANTHER" id="PTHR10579:SF169">
    <property type="entry name" value="CALCIUM-ACTIVATED CHLORIDE CHANNEL REGULATOR 1"/>
    <property type="match status" value="1"/>
</dbReference>
<evidence type="ECO:0000256" key="5">
    <source>
        <dbReference type="ARBA" id="ARBA00022729"/>
    </source>
</evidence>
<dbReference type="SUPFAM" id="SSF53300">
    <property type="entry name" value="vWA-like"/>
    <property type="match status" value="1"/>
</dbReference>
<keyword evidence="9" id="KW-0325">Glycoprotein</keyword>
<keyword evidence="13" id="KW-1185">Reference proteome</keyword>
<dbReference type="InterPro" id="IPR002035">
    <property type="entry name" value="VWF_A"/>
</dbReference>
<proteinExistence type="inferred from homology"/>
<keyword evidence="7" id="KW-0862">Zinc</keyword>
<dbReference type="GO" id="GO:0006508">
    <property type="term" value="P:proteolysis"/>
    <property type="evidence" value="ECO:0007669"/>
    <property type="project" value="UniProtKB-KW"/>
</dbReference>
<keyword evidence="6" id="KW-0378">Hydrolase</keyword>
<evidence type="ECO:0000256" key="4">
    <source>
        <dbReference type="ARBA" id="ARBA00022723"/>
    </source>
</evidence>
<reference evidence="12" key="1">
    <citation type="thesis" date="2020" institute="ProQuest LLC" country="789 East Eisenhower Parkway, Ann Arbor, MI, USA">
        <title>Comparative Genomics and Chromosome Evolution.</title>
        <authorList>
            <person name="Mudd A.B."/>
        </authorList>
    </citation>
    <scope>NUCLEOTIDE SEQUENCE</scope>
    <source>
        <strain evidence="12">237g6f4</strain>
        <tissue evidence="12">Blood</tissue>
    </source>
</reference>
<keyword evidence="2" id="KW-0813">Transport</keyword>
<dbReference type="GO" id="GO:0005886">
    <property type="term" value="C:plasma membrane"/>
    <property type="evidence" value="ECO:0007669"/>
    <property type="project" value="TreeGrafter"/>
</dbReference>
<dbReference type="PANTHER" id="PTHR10579">
    <property type="entry name" value="CALCIUM-ACTIVATED CHLORIDE CHANNEL REGULATOR"/>
    <property type="match status" value="1"/>
</dbReference>
<dbReference type="InterPro" id="IPR051266">
    <property type="entry name" value="CLCR"/>
</dbReference>
<name>A0AAV7A9V6_ENGPU</name>
<comment type="similarity">
    <text evidence="1">Belongs to the CLCR family.</text>
</comment>
<keyword evidence="10" id="KW-0868">Chloride</keyword>
<dbReference type="GO" id="GO:0008237">
    <property type="term" value="F:metallopeptidase activity"/>
    <property type="evidence" value="ECO:0007669"/>
    <property type="project" value="UniProtKB-KW"/>
</dbReference>
<dbReference type="InterPro" id="IPR036465">
    <property type="entry name" value="vWFA_dom_sf"/>
</dbReference>
<evidence type="ECO:0000256" key="10">
    <source>
        <dbReference type="ARBA" id="ARBA00023214"/>
    </source>
</evidence>
<dbReference type="Gene3D" id="3.40.50.410">
    <property type="entry name" value="von Willebrand factor, type A domain"/>
    <property type="match status" value="1"/>
</dbReference>
<accession>A0AAV7A9V6</accession>
<feature type="domain" description="VWFA" evidence="11">
    <location>
        <begin position="234"/>
        <end position="396"/>
    </location>
</feature>
<organism evidence="12 13">
    <name type="scientific">Engystomops pustulosus</name>
    <name type="common">Tungara frog</name>
    <name type="synonym">Physalaemus pustulosus</name>
    <dbReference type="NCBI Taxonomy" id="76066"/>
    <lineage>
        <taxon>Eukaryota</taxon>
        <taxon>Metazoa</taxon>
        <taxon>Chordata</taxon>
        <taxon>Craniata</taxon>
        <taxon>Vertebrata</taxon>
        <taxon>Euteleostomi</taxon>
        <taxon>Amphibia</taxon>
        <taxon>Batrachia</taxon>
        <taxon>Anura</taxon>
        <taxon>Neobatrachia</taxon>
        <taxon>Hyloidea</taxon>
        <taxon>Leptodactylidae</taxon>
        <taxon>Leiuperinae</taxon>
        <taxon>Engystomops</taxon>
    </lineage>
</organism>
<dbReference type="Proteomes" id="UP000824782">
    <property type="component" value="Unassembled WGS sequence"/>
</dbReference>
<evidence type="ECO:0000256" key="2">
    <source>
        <dbReference type="ARBA" id="ARBA00022448"/>
    </source>
</evidence>
<evidence type="ECO:0000259" key="11">
    <source>
        <dbReference type="SMART" id="SM00327"/>
    </source>
</evidence>
<dbReference type="Pfam" id="PF00092">
    <property type="entry name" value="VWA"/>
    <property type="match status" value="1"/>
</dbReference>
<evidence type="ECO:0000256" key="8">
    <source>
        <dbReference type="ARBA" id="ARBA00023049"/>
    </source>
</evidence>
<keyword evidence="4" id="KW-0479">Metal-binding</keyword>
<evidence type="ECO:0000256" key="3">
    <source>
        <dbReference type="ARBA" id="ARBA00022670"/>
    </source>
</evidence>